<keyword evidence="2" id="KW-0805">Transcription regulation</keyword>
<dbReference type="InterPro" id="IPR029016">
    <property type="entry name" value="GAF-like_dom_sf"/>
</dbReference>
<evidence type="ECO:0000259" key="7">
    <source>
        <dbReference type="Pfam" id="PF17853"/>
    </source>
</evidence>
<accession>A0A150F815</accession>
<feature type="domain" description="PucR C-terminal helix-turn-helix" evidence="6">
    <location>
        <begin position="347"/>
        <end position="403"/>
    </location>
</feature>
<dbReference type="PANTHER" id="PTHR33744:SF1">
    <property type="entry name" value="DNA-BINDING TRANSCRIPTIONAL ACTIVATOR ADER"/>
    <property type="match status" value="1"/>
</dbReference>
<feature type="domain" description="Global transcriptional regulator CodY N-terminal" evidence="5">
    <location>
        <begin position="16"/>
        <end position="155"/>
    </location>
</feature>
<protein>
    <submittedName>
        <fullName evidence="8">PucR family transcriptional regulator</fullName>
    </submittedName>
</protein>
<dbReference type="Proteomes" id="UP000075430">
    <property type="component" value="Unassembled WGS sequence"/>
</dbReference>
<organism evidence="8 9">
    <name type="scientific">Bacillus nakamurai</name>
    <dbReference type="NCBI Taxonomy" id="1793963"/>
    <lineage>
        <taxon>Bacteria</taxon>
        <taxon>Bacillati</taxon>
        <taxon>Bacillota</taxon>
        <taxon>Bacilli</taxon>
        <taxon>Bacillales</taxon>
        <taxon>Bacillaceae</taxon>
        <taxon>Bacillus</taxon>
    </lineage>
</organism>
<keyword evidence="9" id="KW-1185">Reference proteome</keyword>
<dbReference type="STRING" id="1793963.AXI58_18785"/>
<dbReference type="InterPro" id="IPR041522">
    <property type="entry name" value="CdaR_GGDEF"/>
</dbReference>
<dbReference type="Gene3D" id="3.30.450.40">
    <property type="match status" value="1"/>
</dbReference>
<dbReference type="InterPro" id="IPR010312">
    <property type="entry name" value="Transc_reg_CodY_N"/>
</dbReference>
<dbReference type="GO" id="GO:0003677">
    <property type="term" value="F:DNA binding"/>
    <property type="evidence" value="ECO:0007669"/>
    <property type="project" value="UniProtKB-KW"/>
</dbReference>
<dbReference type="PANTHER" id="PTHR33744">
    <property type="entry name" value="CARBOHYDRATE DIACID REGULATOR"/>
    <property type="match status" value="1"/>
</dbReference>
<name>A0A150F815_9BACI</name>
<dbReference type="RefSeq" id="WP_061522282.1">
    <property type="nucleotide sequence ID" value="NZ_JARLZY010000011.1"/>
</dbReference>
<dbReference type="EMBL" id="LSBA01000019">
    <property type="protein sequence ID" value="KXZ17782.1"/>
    <property type="molecule type" value="Genomic_DNA"/>
</dbReference>
<evidence type="ECO:0000313" key="8">
    <source>
        <dbReference type="EMBL" id="KXZ17782.1"/>
    </source>
</evidence>
<reference evidence="9" key="1">
    <citation type="submission" date="2016-02" db="EMBL/GenBank/DDBJ databases">
        <authorList>
            <person name="Dunlap C."/>
        </authorList>
    </citation>
    <scope>NUCLEOTIDE SEQUENCE [LARGE SCALE GENOMIC DNA]</scope>
    <source>
        <strain evidence="9">NRRL B-41092</strain>
    </source>
</reference>
<evidence type="ECO:0000256" key="1">
    <source>
        <dbReference type="ARBA" id="ARBA00006754"/>
    </source>
</evidence>
<keyword evidence="4" id="KW-0804">Transcription</keyword>
<proteinExistence type="inferred from homology"/>
<evidence type="ECO:0000256" key="4">
    <source>
        <dbReference type="ARBA" id="ARBA00023163"/>
    </source>
</evidence>
<dbReference type="Gene3D" id="1.10.10.2840">
    <property type="entry name" value="PucR C-terminal helix-turn-helix domain"/>
    <property type="match status" value="1"/>
</dbReference>
<keyword evidence="3" id="KW-0238">DNA-binding</keyword>
<dbReference type="OrthoDB" id="9792148at2"/>
<evidence type="ECO:0000259" key="5">
    <source>
        <dbReference type="Pfam" id="PF06018"/>
    </source>
</evidence>
<gene>
    <name evidence="8" type="ORF">AXI58_18785</name>
</gene>
<feature type="domain" description="CdaR GGDEF-like" evidence="7">
    <location>
        <begin position="167"/>
        <end position="291"/>
    </location>
</feature>
<dbReference type="AlphaFoldDB" id="A0A150F815"/>
<dbReference type="Pfam" id="PF06018">
    <property type="entry name" value="CodY"/>
    <property type="match status" value="1"/>
</dbReference>
<dbReference type="GO" id="GO:0005525">
    <property type="term" value="F:GTP binding"/>
    <property type="evidence" value="ECO:0007669"/>
    <property type="project" value="InterPro"/>
</dbReference>
<comment type="caution">
    <text evidence="8">The sequence shown here is derived from an EMBL/GenBank/DDBJ whole genome shotgun (WGS) entry which is preliminary data.</text>
</comment>
<sequence>MTNPTDPFKYSFDRLEDVADHISEVLQCPITIEDVNHKLLAYSTHSDCTDPARTSTIIGRRVPEKVINKLWKDGTIPALLKTDQPIKVKEIDEVGLSNRVAISIWKNSQVLGFIWALEVKKKLNEDDLQTLQLAAKAVRNKLLHLQIRKTKIEERGQEFFWKMLTGHIYQETEMAEGFHKLGMALPPAFSVMIIRLNEELTEKTEQQLQYLQETTQQIHVLLATADSNELILLTAPKTDQPFKNLKHFALHIQKQLKERYKIEDVSIAFGGIYESISCVYRSYQEALSVLKAKERFVRETKHLFSFSELGIYQYLDVLDEKRKHSGYMNYSLSKLEQYDREHQADMVKTLERFIDADSNVNAAAKALNIHVNTLNYRLKRISQIAEIDLKNINEKFTIYLDIKLRSMDL</sequence>
<dbReference type="InterPro" id="IPR025736">
    <property type="entry name" value="PucR_C-HTH_dom"/>
</dbReference>
<evidence type="ECO:0000313" key="9">
    <source>
        <dbReference type="Proteomes" id="UP000075430"/>
    </source>
</evidence>
<evidence type="ECO:0000256" key="2">
    <source>
        <dbReference type="ARBA" id="ARBA00023015"/>
    </source>
</evidence>
<evidence type="ECO:0000256" key="3">
    <source>
        <dbReference type="ARBA" id="ARBA00023125"/>
    </source>
</evidence>
<dbReference type="Pfam" id="PF13556">
    <property type="entry name" value="HTH_30"/>
    <property type="match status" value="1"/>
</dbReference>
<dbReference type="Pfam" id="PF17853">
    <property type="entry name" value="GGDEF_2"/>
    <property type="match status" value="1"/>
</dbReference>
<dbReference type="InterPro" id="IPR042070">
    <property type="entry name" value="PucR_C-HTH_sf"/>
</dbReference>
<evidence type="ECO:0000259" key="6">
    <source>
        <dbReference type="Pfam" id="PF13556"/>
    </source>
</evidence>
<dbReference type="InterPro" id="IPR051448">
    <property type="entry name" value="CdaR-like_regulators"/>
</dbReference>
<comment type="similarity">
    <text evidence="1">Belongs to the CdaR family.</text>
</comment>